<dbReference type="InterPro" id="IPR029045">
    <property type="entry name" value="ClpP/crotonase-like_dom_sf"/>
</dbReference>
<dbReference type="OrthoDB" id="9148881at2"/>
<dbReference type="CDD" id="cd06558">
    <property type="entry name" value="crotonase-like"/>
    <property type="match status" value="1"/>
</dbReference>
<reference evidence="3 4" key="1">
    <citation type="submission" date="2019-11" db="EMBL/GenBank/DDBJ databases">
        <title>Caenimonas koreensis gen. nov., sp. nov., isolated from activated sludge.</title>
        <authorList>
            <person name="Seung H.R."/>
        </authorList>
    </citation>
    <scope>NUCLEOTIDE SEQUENCE [LARGE SCALE GENOMIC DNA]</scope>
    <source>
        <strain evidence="3 4">EMB320</strain>
    </source>
</reference>
<dbReference type="SUPFAM" id="SSF52096">
    <property type="entry name" value="ClpP/crotonase"/>
    <property type="match status" value="1"/>
</dbReference>
<organism evidence="3 4">
    <name type="scientific">Caenimonas koreensis DSM 17982</name>
    <dbReference type="NCBI Taxonomy" id="1121255"/>
    <lineage>
        <taxon>Bacteria</taxon>
        <taxon>Pseudomonadati</taxon>
        <taxon>Pseudomonadota</taxon>
        <taxon>Betaproteobacteria</taxon>
        <taxon>Burkholderiales</taxon>
        <taxon>Comamonadaceae</taxon>
        <taxon>Caenimonas</taxon>
    </lineage>
</organism>
<dbReference type="Proteomes" id="UP000487350">
    <property type="component" value="Unassembled WGS sequence"/>
</dbReference>
<dbReference type="PROSITE" id="PS00166">
    <property type="entry name" value="ENOYL_COA_HYDRATASE"/>
    <property type="match status" value="1"/>
</dbReference>
<gene>
    <name evidence="3" type="ORF">GHT07_08435</name>
</gene>
<name>A0A844ASK5_9BURK</name>
<keyword evidence="4" id="KW-1185">Reference proteome</keyword>
<dbReference type="RefSeq" id="WP_153584647.1">
    <property type="nucleotide sequence ID" value="NZ_WJBU01000007.1"/>
</dbReference>
<comment type="similarity">
    <text evidence="1 2">Belongs to the enoyl-CoA hydratase/isomerase family.</text>
</comment>
<dbReference type="EC" id="4.2.1.17" evidence="3"/>
<proteinExistence type="inferred from homology"/>
<dbReference type="NCBIfam" id="NF004796">
    <property type="entry name" value="PRK06144.1"/>
    <property type="match status" value="1"/>
</dbReference>
<evidence type="ECO:0000313" key="4">
    <source>
        <dbReference type="Proteomes" id="UP000487350"/>
    </source>
</evidence>
<comment type="caution">
    <text evidence="3">The sequence shown here is derived from an EMBL/GenBank/DDBJ whole genome shotgun (WGS) entry which is preliminary data.</text>
</comment>
<dbReference type="InterPro" id="IPR014748">
    <property type="entry name" value="Enoyl-CoA_hydra_C"/>
</dbReference>
<evidence type="ECO:0000313" key="3">
    <source>
        <dbReference type="EMBL" id="MRD47305.1"/>
    </source>
</evidence>
<dbReference type="Gene3D" id="3.90.226.10">
    <property type="entry name" value="2-enoyl-CoA Hydratase, Chain A, domain 1"/>
    <property type="match status" value="1"/>
</dbReference>
<evidence type="ECO:0000256" key="1">
    <source>
        <dbReference type="ARBA" id="ARBA00005254"/>
    </source>
</evidence>
<protein>
    <submittedName>
        <fullName evidence="3">Enoyl-CoA hydratase</fullName>
        <ecNumber evidence="3">4.2.1.17</ecNumber>
    </submittedName>
</protein>
<dbReference type="InterPro" id="IPR051683">
    <property type="entry name" value="Enoyl-CoA_Hydratase/Isomerase"/>
</dbReference>
<keyword evidence="3" id="KW-0456">Lyase</keyword>
<dbReference type="EMBL" id="WJBU01000007">
    <property type="protein sequence ID" value="MRD47305.1"/>
    <property type="molecule type" value="Genomic_DNA"/>
</dbReference>
<evidence type="ECO:0000256" key="2">
    <source>
        <dbReference type="RuleBase" id="RU003707"/>
    </source>
</evidence>
<dbReference type="InterPro" id="IPR018376">
    <property type="entry name" value="Enoyl-CoA_hyd/isom_CS"/>
</dbReference>
<dbReference type="GO" id="GO:0004300">
    <property type="term" value="F:enoyl-CoA hydratase activity"/>
    <property type="evidence" value="ECO:0007669"/>
    <property type="project" value="UniProtKB-EC"/>
</dbReference>
<sequence>MNDGTVRLEINGAVATVTFDRPAARNAMTWAMYEGLIDICKQLRENKSVRVAMLRGAGHEAFVAGTDIEQFKAFTSGADGVAYETRIDECIAPLEALPIPTVAVVEGWCVGGGLVIATACDIRIATPTSRFGVPIAKTLGNCLSATNLTRLVAAFGRPRVQRMLIAAEIIAAHEARACGYLAQVVEADAIDAAAQALCAQVAALAPVTQASTKLALQRLLLANLPDVDDIIARTYGSDDFREGVSAFTQKRPPAWAGR</sequence>
<dbReference type="AlphaFoldDB" id="A0A844ASK5"/>
<dbReference type="Pfam" id="PF00378">
    <property type="entry name" value="ECH_1"/>
    <property type="match status" value="1"/>
</dbReference>
<dbReference type="PANTHER" id="PTHR42964">
    <property type="entry name" value="ENOYL-COA HYDRATASE"/>
    <property type="match status" value="1"/>
</dbReference>
<dbReference type="Gene3D" id="1.10.12.10">
    <property type="entry name" value="Lyase 2-enoyl-coa Hydratase, Chain A, domain 2"/>
    <property type="match status" value="1"/>
</dbReference>
<accession>A0A844ASK5</accession>
<dbReference type="InterPro" id="IPR001753">
    <property type="entry name" value="Enoyl-CoA_hydra/iso"/>
</dbReference>
<dbReference type="PANTHER" id="PTHR42964:SF1">
    <property type="entry name" value="POLYKETIDE BIOSYNTHESIS ENOYL-COA HYDRATASE PKSH-RELATED"/>
    <property type="match status" value="1"/>
</dbReference>